<sequence>MDSQALIFHPIRISSPIVFISGKRKSICLRFHCDDYGIELSHLKFSNYIEAPLRKLMARVSLFTGISQNVSLLALTLVGERENGNLHTIFFCFFIGFTYFYCVSLTYICRSSDYYEKNREKAKRDLKQKISLIFVLTLLLPIVFALFFVYFLKCLRFTYELFCLSEYLTICVIFAFHLTTLKDLNFNVILVHKTHKPLKFRI</sequence>
<organism evidence="3 4">
    <name type="scientific">Mesorhabditis belari</name>
    <dbReference type="NCBI Taxonomy" id="2138241"/>
    <lineage>
        <taxon>Eukaryota</taxon>
        <taxon>Metazoa</taxon>
        <taxon>Ecdysozoa</taxon>
        <taxon>Nematoda</taxon>
        <taxon>Chromadorea</taxon>
        <taxon>Rhabditida</taxon>
        <taxon>Rhabditina</taxon>
        <taxon>Rhabditomorpha</taxon>
        <taxon>Rhabditoidea</taxon>
        <taxon>Rhabditidae</taxon>
        <taxon>Mesorhabditinae</taxon>
        <taxon>Mesorhabditis</taxon>
    </lineage>
</organism>
<dbReference type="WBParaSite" id="MBELARI_LOCUS3040">
    <property type="protein sequence ID" value="MBELARI_LOCUS3040"/>
    <property type="gene ID" value="MBELARI_LOCUS3040"/>
</dbReference>
<dbReference type="Pfam" id="PF10277">
    <property type="entry name" value="Frag1"/>
    <property type="match status" value="1"/>
</dbReference>
<keyword evidence="1" id="KW-1133">Transmembrane helix</keyword>
<dbReference type="AlphaFoldDB" id="A0AAF3J8G2"/>
<reference evidence="4" key="1">
    <citation type="submission" date="2024-02" db="UniProtKB">
        <authorList>
            <consortium name="WormBaseParasite"/>
        </authorList>
    </citation>
    <scope>IDENTIFICATION</scope>
</reference>
<keyword evidence="1" id="KW-0472">Membrane</keyword>
<dbReference type="InterPro" id="IPR019402">
    <property type="entry name" value="CWH43_N"/>
</dbReference>
<feature type="transmembrane region" description="Helical" evidence="1">
    <location>
        <begin position="157"/>
        <end position="176"/>
    </location>
</feature>
<feature type="transmembrane region" description="Helical" evidence="1">
    <location>
        <begin position="130"/>
        <end position="151"/>
    </location>
</feature>
<keyword evidence="3" id="KW-1185">Reference proteome</keyword>
<evidence type="ECO:0000313" key="4">
    <source>
        <dbReference type="WBParaSite" id="MBELARI_LOCUS3040"/>
    </source>
</evidence>
<proteinExistence type="predicted"/>
<dbReference type="GO" id="GO:0000139">
    <property type="term" value="C:Golgi membrane"/>
    <property type="evidence" value="ECO:0007669"/>
    <property type="project" value="InterPro"/>
</dbReference>
<feature type="transmembrane region" description="Helical" evidence="1">
    <location>
        <begin position="88"/>
        <end position="109"/>
    </location>
</feature>
<protein>
    <recommendedName>
        <fullName evidence="2">CWH43-like N-terminal domain-containing protein</fullName>
    </recommendedName>
</protein>
<accession>A0AAF3J8G2</accession>
<evidence type="ECO:0000259" key="2">
    <source>
        <dbReference type="Pfam" id="PF10277"/>
    </source>
</evidence>
<dbReference type="InterPro" id="IPR039545">
    <property type="entry name" value="PGAP2"/>
</dbReference>
<evidence type="ECO:0000313" key="3">
    <source>
        <dbReference type="Proteomes" id="UP000887575"/>
    </source>
</evidence>
<name>A0AAF3J8G2_9BILA</name>
<keyword evidence="1" id="KW-0812">Transmembrane</keyword>
<feature type="domain" description="CWH43-like N-terminal" evidence="2">
    <location>
        <begin position="53"/>
        <end position="184"/>
    </location>
</feature>
<evidence type="ECO:0000256" key="1">
    <source>
        <dbReference type="SAM" id="Phobius"/>
    </source>
</evidence>
<dbReference type="GO" id="GO:0005789">
    <property type="term" value="C:endoplasmic reticulum membrane"/>
    <property type="evidence" value="ECO:0007669"/>
    <property type="project" value="TreeGrafter"/>
</dbReference>
<dbReference type="GO" id="GO:0006506">
    <property type="term" value="P:GPI anchor biosynthetic process"/>
    <property type="evidence" value="ECO:0007669"/>
    <property type="project" value="TreeGrafter"/>
</dbReference>
<dbReference type="Proteomes" id="UP000887575">
    <property type="component" value="Unassembled WGS sequence"/>
</dbReference>
<dbReference type="PANTHER" id="PTHR12892:SF12">
    <property type="entry name" value="RHOMBOID DOMAIN-CONTAINING PROTEIN"/>
    <property type="match status" value="1"/>
</dbReference>
<dbReference type="PANTHER" id="PTHR12892">
    <property type="entry name" value="FGF RECEPTOR ACTIVATING PROTEIN 1"/>
    <property type="match status" value="1"/>
</dbReference>